<accession>A0A9W6N9Z3</accession>
<evidence type="ECO:0000313" key="2">
    <source>
        <dbReference type="Proteomes" id="UP001143330"/>
    </source>
</evidence>
<gene>
    <name evidence="1" type="ORF">GCM10017653_09850</name>
</gene>
<protein>
    <recommendedName>
        <fullName evidence="3">DUF4254 domain-containing protein</fullName>
    </recommendedName>
</protein>
<evidence type="ECO:0000313" key="1">
    <source>
        <dbReference type="EMBL" id="GLK82916.1"/>
    </source>
</evidence>
<name>A0A9W6N9Z3_9HYPH</name>
<reference evidence="1" key="2">
    <citation type="submission" date="2023-01" db="EMBL/GenBank/DDBJ databases">
        <authorList>
            <person name="Sun Q."/>
            <person name="Evtushenko L."/>
        </authorList>
    </citation>
    <scope>NUCLEOTIDE SEQUENCE</scope>
    <source>
        <strain evidence="1">VKM B-2789</strain>
    </source>
</reference>
<dbReference type="Proteomes" id="UP001143330">
    <property type="component" value="Unassembled WGS sequence"/>
</dbReference>
<organism evidence="1 2">
    <name type="scientific">Ancylobacter defluvii</name>
    <dbReference type="NCBI Taxonomy" id="1282440"/>
    <lineage>
        <taxon>Bacteria</taxon>
        <taxon>Pseudomonadati</taxon>
        <taxon>Pseudomonadota</taxon>
        <taxon>Alphaproteobacteria</taxon>
        <taxon>Hyphomicrobiales</taxon>
        <taxon>Xanthobacteraceae</taxon>
        <taxon>Ancylobacter</taxon>
    </lineage>
</organism>
<dbReference type="AlphaFoldDB" id="A0A9W6N9Z3"/>
<comment type="caution">
    <text evidence="1">The sequence shown here is derived from an EMBL/GenBank/DDBJ whole genome shotgun (WGS) entry which is preliminary data.</text>
</comment>
<keyword evidence="2" id="KW-1185">Reference proteome</keyword>
<evidence type="ECO:0008006" key="3">
    <source>
        <dbReference type="Google" id="ProtNLM"/>
    </source>
</evidence>
<proteinExistence type="predicted"/>
<dbReference type="EMBL" id="BSFM01000005">
    <property type="protein sequence ID" value="GLK82916.1"/>
    <property type="molecule type" value="Genomic_DNA"/>
</dbReference>
<reference evidence="1" key="1">
    <citation type="journal article" date="2014" name="Int. J. Syst. Evol. Microbiol.">
        <title>Complete genome sequence of Corynebacterium casei LMG S-19264T (=DSM 44701T), isolated from a smear-ripened cheese.</title>
        <authorList>
            <consortium name="US DOE Joint Genome Institute (JGI-PGF)"/>
            <person name="Walter F."/>
            <person name="Albersmeier A."/>
            <person name="Kalinowski J."/>
            <person name="Ruckert C."/>
        </authorList>
    </citation>
    <scope>NUCLEOTIDE SEQUENCE</scope>
    <source>
        <strain evidence="1">VKM B-2789</strain>
    </source>
</reference>
<sequence>MHVHCTYIGRGECANTQPGLTTTKLIGARIMADSEISMSLSRPSRRDVLSAVLITIGGTSFNSSAAAEPQDQGATDAAVLGWKAWRAAHRRTLALCRKQQRLESELARTIGFPQVVLAATELPSPVRVSSMMQFDELAADLPSLRTRRAEVAATLRAHQRRWDNADSTTGYSATRQEEAAASDDEERLIARLFAADATSLRGLAAKLDVLIAIGADGAEGRHFPWPELRRLRRDVARLMQLQRHDAVGLTA</sequence>